<proteinExistence type="inferred from homology"/>
<evidence type="ECO:0000256" key="3">
    <source>
        <dbReference type="ARBA" id="ARBA00023128"/>
    </source>
</evidence>
<keyword evidence="7" id="KW-0479">Metal-binding</keyword>
<keyword evidence="2 7" id="KW-0999">Mitochondrion inner membrane</keyword>
<keyword evidence="5 7" id="KW-0456">Lyase</keyword>
<dbReference type="InterPro" id="IPR027540">
    <property type="entry name" value="Coq4_euk"/>
</dbReference>
<dbReference type="HAMAP" id="MF_03111">
    <property type="entry name" value="Coq4"/>
    <property type="match status" value="1"/>
</dbReference>
<dbReference type="Pfam" id="PF05019">
    <property type="entry name" value="Coq4"/>
    <property type="match status" value="1"/>
</dbReference>
<comment type="pathway">
    <text evidence="7">Cofactor biosynthesis; ubiquinone biosynthesis.</text>
</comment>
<dbReference type="PANTHER" id="PTHR12922:SF7">
    <property type="entry name" value="UBIQUINONE BIOSYNTHESIS PROTEIN COQ4 HOMOLOG, MITOCHONDRIAL"/>
    <property type="match status" value="1"/>
</dbReference>
<evidence type="ECO:0000259" key="8">
    <source>
        <dbReference type="PROSITE" id="PS50181"/>
    </source>
</evidence>
<evidence type="ECO:0000256" key="4">
    <source>
        <dbReference type="ARBA" id="ARBA00023136"/>
    </source>
</evidence>
<evidence type="ECO:0000256" key="5">
    <source>
        <dbReference type="ARBA" id="ARBA00023239"/>
    </source>
</evidence>
<dbReference type="InterPro" id="IPR007715">
    <property type="entry name" value="Coq4"/>
</dbReference>
<evidence type="ECO:0000256" key="6">
    <source>
        <dbReference type="ARBA" id="ARBA00081568"/>
    </source>
</evidence>
<feature type="domain" description="F-box" evidence="8">
    <location>
        <begin position="1"/>
        <end position="57"/>
    </location>
</feature>
<comment type="function">
    <text evidence="7">Lyase that catalyzes the C1-decarboxylation of 4-hydroxy-3-methoxy-5-(all-trans-polyprenyl)benzoic acid into 2-methoxy-6-(all-trans-polyprenyl)phenol during ubiquinone biosynthesis.</text>
</comment>
<comment type="caution">
    <text evidence="9">The sequence shown here is derived from an EMBL/GenBank/DDBJ whole genome shotgun (WGS) entry which is preliminary data.</text>
</comment>
<comment type="cofactor">
    <cofactor evidence="7">
        <name>Zn(2+)</name>
        <dbReference type="ChEBI" id="CHEBI:29105"/>
    </cofactor>
</comment>
<dbReference type="GO" id="GO:0008270">
    <property type="term" value="F:zinc ion binding"/>
    <property type="evidence" value="ECO:0007669"/>
    <property type="project" value="UniProtKB-UniRule"/>
</dbReference>
<feature type="binding site" evidence="7">
    <location>
        <position position="506"/>
    </location>
    <ligand>
        <name>Zn(2+)</name>
        <dbReference type="ChEBI" id="CHEBI:29105"/>
    </ligand>
</feature>
<dbReference type="PROSITE" id="PS50181">
    <property type="entry name" value="FBOX"/>
    <property type="match status" value="1"/>
</dbReference>
<dbReference type="Proteomes" id="UP000593570">
    <property type="component" value="Unassembled WGS sequence"/>
</dbReference>
<evidence type="ECO:0000313" key="9">
    <source>
        <dbReference type="EMBL" id="KAF6521416.1"/>
    </source>
</evidence>
<comment type="catalytic activity">
    <reaction evidence="7">
        <text>a 4-hydroxy-3-methoxy-5-(all-trans-polyprenyl)benzoate + H(+) = a 2-methoxy-6-(all-trans-polyprenyl)phenol + CO2</text>
        <dbReference type="Rhea" id="RHEA:81179"/>
        <dbReference type="Rhea" id="RHEA-COMP:9551"/>
        <dbReference type="Rhea" id="RHEA-COMP:10931"/>
        <dbReference type="ChEBI" id="CHEBI:15378"/>
        <dbReference type="ChEBI" id="CHEBI:16526"/>
        <dbReference type="ChEBI" id="CHEBI:62731"/>
        <dbReference type="ChEBI" id="CHEBI:84443"/>
        <dbReference type="EC" id="4.1.1.130"/>
    </reaction>
</comment>
<dbReference type="AlphaFoldDB" id="A0A8H6LJR2"/>
<keyword evidence="7" id="KW-0862">Zinc</keyword>
<comment type="subunit">
    <text evidence="7">Component of a multi-subunit COQ enzyme complex, composed of at least COQ3, COQ4, COQ5, COQ6, COQ7 and COQ9.</text>
</comment>
<keyword evidence="3 7" id="KW-0496">Mitochondrion</keyword>
<name>A0A8H6LJR2_FUSOX</name>
<comment type="similarity">
    <text evidence="7">Belongs to the COQ4 family.</text>
</comment>
<feature type="binding site" evidence="7">
    <location>
        <position position="510"/>
    </location>
    <ligand>
        <name>Zn(2+)</name>
        <dbReference type="ChEBI" id="CHEBI:29105"/>
    </ligand>
</feature>
<dbReference type="Pfam" id="PF12937">
    <property type="entry name" value="F-box-like"/>
    <property type="match status" value="1"/>
</dbReference>
<evidence type="ECO:0000256" key="7">
    <source>
        <dbReference type="HAMAP-Rule" id="MF_03111"/>
    </source>
</evidence>
<dbReference type="EMBL" id="JACDXP010000007">
    <property type="protein sequence ID" value="KAF6521416.1"/>
    <property type="molecule type" value="Genomic_DNA"/>
</dbReference>
<dbReference type="InterPro" id="IPR001810">
    <property type="entry name" value="F-box_dom"/>
</dbReference>
<dbReference type="PANTHER" id="PTHR12922">
    <property type="entry name" value="UBIQUINONE BIOSYNTHESIS PROTEIN"/>
    <property type="match status" value="1"/>
</dbReference>
<accession>A0A8H6LJR2</accession>
<gene>
    <name evidence="7" type="primary">COQ4</name>
    <name evidence="9" type="ORF">HZS61_015674</name>
</gene>
<dbReference type="InterPro" id="IPR032675">
    <property type="entry name" value="LRR_dom_sf"/>
</dbReference>
<organism evidence="9 10">
    <name type="scientific">Fusarium oxysporum f. sp. conglutinans</name>
    <dbReference type="NCBI Taxonomy" id="100902"/>
    <lineage>
        <taxon>Eukaryota</taxon>
        <taxon>Fungi</taxon>
        <taxon>Dikarya</taxon>
        <taxon>Ascomycota</taxon>
        <taxon>Pezizomycotina</taxon>
        <taxon>Sordariomycetes</taxon>
        <taxon>Hypocreomycetidae</taxon>
        <taxon>Hypocreales</taxon>
        <taxon>Nectriaceae</taxon>
        <taxon>Fusarium</taxon>
        <taxon>Fusarium oxysporum species complex</taxon>
    </lineage>
</organism>
<keyword evidence="4 7" id="KW-0472">Membrane</keyword>
<evidence type="ECO:0000313" key="10">
    <source>
        <dbReference type="Proteomes" id="UP000593570"/>
    </source>
</evidence>
<protein>
    <recommendedName>
        <fullName evidence="6">4-hydroxy-3-methoxy-5-polyprenylbenzoate decarboxylase</fullName>
    </recommendedName>
</protein>
<evidence type="ECO:0000256" key="2">
    <source>
        <dbReference type="ARBA" id="ARBA00022792"/>
    </source>
</evidence>
<feature type="binding site" evidence="7">
    <location>
        <position position="522"/>
    </location>
    <ligand>
        <name>Zn(2+)</name>
        <dbReference type="ChEBI" id="CHEBI:29105"/>
    </ligand>
</feature>
<evidence type="ECO:0000256" key="1">
    <source>
        <dbReference type="ARBA" id="ARBA00022688"/>
    </source>
</evidence>
<sequence length="624" mass="71646">MLLCVPNEILAHIFSIIECEDVEGGWDTKSSYSALLSLSRVCKRFRVIAEFYLYRNIFLLEDDADEKWLQFARGLQRDPKRGLTTRKFCSQRYDPMAPPNFLRFLTKYFLKFSLSPDRDRIPPGLRSLRVLLLLLMPDLRHLELTITDLKSTPFLLNGTFESDEDYGCYGFETNEESPSYKGIPNIFFFRHLESVTLRSYDDNLGSPIRGRTFSGILNHPCVKALRLDGFAVWHCTCMRLNWGKAPSNLTRLDLDNCILQPMSLKRILEKCRSLTHLNMALTGFGDVKDPTHNFEDFGIVLREHGRNLVELSITKPMWDPHIADPFNFIGPLKELTVLKHLSIGRLNFVGPIDDDTKKDITIHNALPQSLETLTIEAEVAGCHVPLTRVERAGLAIGASVMSFFDPYRHDLIAATGEATATPYFIYRLRDAMLADPTGRRILRARPRISSKTLSLEALRALPENSVGRAYVGWLDREGVSPDTRATVRYIDDEECAYVMQRYRECHDFYHALTGLPIVREGEVALKAFEFANTLLPMTGLSIFAAATMKRSERQRFASIYLPWALKNGARSKEVINVFWEERLEDDVSDLRKELGIEQPPDMRDIRKREREEKKRLKELREQGL</sequence>
<feature type="binding site" evidence="7">
    <location>
        <position position="507"/>
    </location>
    <ligand>
        <name>Zn(2+)</name>
        <dbReference type="ChEBI" id="CHEBI:29105"/>
    </ligand>
</feature>
<keyword evidence="1 7" id="KW-0831">Ubiquinone biosynthesis</keyword>
<dbReference type="GO" id="GO:0120539">
    <property type="term" value="F:4-hydroxy-3-methoxy-5-polyprenylbenzoate decarboxylase activity"/>
    <property type="evidence" value="ECO:0007669"/>
    <property type="project" value="UniProtKB-EC"/>
</dbReference>
<reference evidence="9" key="1">
    <citation type="journal article" date="2020" name="bioRxiv">
        <title>A chromosome-scale genome assembly for the Fusarium oxysporum strain Fo5176 to establish a model Arabidopsis-fungal pathosystem.</title>
        <authorList>
            <person name="Fokkens L."/>
            <person name="Guo L."/>
            <person name="Dora S."/>
            <person name="Wang B."/>
            <person name="Ye K."/>
            <person name="Sanchez-Rodriguez C."/>
            <person name="Croll D."/>
        </authorList>
    </citation>
    <scope>NUCLEOTIDE SEQUENCE [LARGE SCALE GENOMIC DNA]</scope>
    <source>
        <strain evidence="9">Fo5176</strain>
    </source>
</reference>
<dbReference type="Gene3D" id="1.20.1280.50">
    <property type="match status" value="1"/>
</dbReference>
<dbReference type="GO" id="GO:0031314">
    <property type="term" value="C:extrinsic component of mitochondrial inner membrane"/>
    <property type="evidence" value="ECO:0007669"/>
    <property type="project" value="UniProtKB-UniRule"/>
</dbReference>
<dbReference type="Gene3D" id="3.80.10.10">
    <property type="entry name" value="Ribonuclease Inhibitor"/>
    <property type="match status" value="1"/>
</dbReference>
<dbReference type="SUPFAM" id="SSF52047">
    <property type="entry name" value="RNI-like"/>
    <property type="match status" value="1"/>
</dbReference>
<dbReference type="UniPathway" id="UPA00232"/>
<comment type="subcellular location">
    <subcellularLocation>
        <location evidence="7">Mitochondrion inner membrane</location>
        <topology evidence="7">Peripheral membrane protein</topology>
        <orientation evidence="7">Matrix side</orientation>
    </subcellularLocation>
</comment>